<dbReference type="Pfam" id="PF11209">
    <property type="entry name" value="LmeA"/>
    <property type="match status" value="1"/>
</dbReference>
<name>A0AAW4G0T2_GORRU</name>
<accession>A0AAW4G0T2</accession>
<proteinExistence type="predicted"/>
<dbReference type="RefSeq" id="WP_204717399.1">
    <property type="nucleotide sequence ID" value="NZ_JAFFGU010000001.1"/>
</dbReference>
<comment type="caution">
    <text evidence="1">The sequence shown here is derived from an EMBL/GenBank/DDBJ whole genome shotgun (WGS) entry which is preliminary data.</text>
</comment>
<dbReference type="InterPro" id="IPR021373">
    <property type="entry name" value="DUF2993"/>
</dbReference>
<protein>
    <submittedName>
        <fullName evidence="1">DUF2993 domain-containing protein</fullName>
    </submittedName>
</protein>
<dbReference type="EMBL" id="JAFFGU010000001">
    <property type="protein sequence ID" value="MBM7276852.1"/>
    <property type="molecule type" value="Genomic_DNA"/>
</dbReference>
<evidence type="ECO:0000313" key="1">
    <source>
        <dbReference type="EMBL" id="MBM7276852.1"/>
    </source>
</evidence>
<gene>
    <name evidence="1" type="ORF">JTZ10_03690</name>
</gene>
<dbReference type="Proteomes" id="UP001195196">
    <property type="component" value="Unassembled WGS sequence"/>
</dbReference>
<dbReference type="AlphaFoldDB" id="A0AAW4G0T2"/>
<evidence type="ECO:0000313" key="2">
    <source>
        <dbReference type="Proteomes" id="UP001195196"/>
    </source>
</evidence>
<reference evidence="1" key="1">
    <citation type="submission" date="2021-02" db="EMBL/GenBank/DDBJ databases">
        <title>Taxonomy, biology and ecology of Rhodococcus bacteria occurring in California pistachio and other woody hosts as revealed by genome sequence analyses.</title>
        <authorList>
            <person name="Riely B."/>
            <person name="Gai Y."/>
        </authorList>
    </citation>
    <scope>NUCLEOTIDE SEQUENCE</scope>
    <source>
        <strain evidence="1">BP-295</strain>
    </source>
</reference>
<sequence length="285" mass="29638">MPGIRKVLVIAVTVSILAVGAVLAVDVGAAIRSEHRLSRSLAESPRVPFDPEVALAGFPFLTQAGKGDYAGATIAARGVVLPGCEPARGICRGELGAVLGRFQGPTRGDFGASDVLHTSSISAYTRLDAVTLARYLRITDLTVSTPAPDGKAGGGGPQDGVVSRSEGVVFTGTVALPPDDGLDADDPPSASEYAGPKVRVSVAVDLSVTDGSLEIRATDFYTGPERHVDDAVPEDMRVAVLDRFSMVLPRLPMAWGLVAKRAESFGGDVQLVSDSGVTDVRPDRF</sequence>
<organism evidence="1 2">
    <name type="scientific">Gordonia rubripertincta</name>
    <name type="common">Rhodococcus corallinus</name>
    <dbReference type="NCBI Taxonomy" id="36822"/>
    <lineage>
        <taxon>Bacteria</taxon>
        <taxon>Bacillati</taxon>
        <taxon>Actinomycetota</taxon>
        <taxon>Actinomycetes</taxon>
        <taxon>Mycobacteriales</taxon>
        <taxon>Gordoniaceae</taxon>
        <taxon>Gordonia</taxon>
    </lineage>
</organism>